<dbReference type="InterPro" id="IPR017907">
    <property type="entry name" value="Znf_RING_CS"/>
</dbReference>
<keyword evidence="3 5" id="KW-0863">Zinc-finger</keyword>
<dbReference type="STRING" id="6334.A0A0V1BJR3"/>
<dbReference type="FunCoup" id="A0A0V1BJR3">
    <property type="interactions" value="1"/>
</dbReference>
<dbReference type="SUPFAM" id="SSF81296">
    <property type="entry name" value="E set domains"/>
    <property type="match status" value="1"/>
</dbReference>
<feature type="repeat" description="NHL" evidence="7">
    <location>
        <begin position="787"/>
        <end position="830"/>
    </location>
</feature>
<dbReference type="SMART" id="SM00557">
    <property type="entry name" value="IG_FLMN"/>
    <property type="match status" value="1"/>
</dbReference>
<dbReference type="Pfam" id="PF00630">
    <property type="entry name" value="Filamin"/>
    <property type="match status" value="1"/>
</dbReference>
<dbReference type="InterPro" id="IPR011042">
    <property type="entry name" value="6-blade_b-propeller_TolB-like"/>
</dbReference>
<protein>
    <submittedName>
        <fullName evidence="9">E3 ubiquitin-protein ligase TRIM71</fullName>
    </submittedName>
</protein>
<dbReference type="InterPro" id="IPR017868">
    <property type="entry name" value="Filamin/ABP280_repeat-like"/>
</dbReference>
<proteinExistence type="predicted"/>
<dbReference type="Pfam" id="PF08450">
    <property type="entry name" value="SGL"/>
    <property type="match status" value="1"/>
</dbReference>
<accession>A0A0V1BJR3</accession>
<feature type="repeat" description="NHL" evidence="7">
    <location>
        <begin position="981"/>
        <end position="1020"/>
    </location>
</feature>
<feature type="repeat" description="NHL" evidence="7">
    <location>
        <begin position="881"/>
        <end position="924"/>
    </location>
</feature>
<evidence type="ECO:0000256" key="5">
    <source>
        <dbReference type="PROSITE-ProRule" id="PRU00024"/>
    </source>
</evidence>
<feature type="repeat" description="NHL" evidence="7">
    <location>
        <begin position="834"/>
        <end position="877"/>
    </location>
</feature>
<dbReference type="Gene3D" id="3.30.160.60">
    <property type="entry name" value="Classic Zinc Finger"/>
    <property type="match status" value="1"/>
</dbReference>
<dbReference type="EMBL" id="JYDH01000036">
    <property type="protein sequence ID" value="KRY37169.1"/>
    <property type="molecule type" value="Genomic_DNA"/>
</dbReference>
<dbReference type="Proteomes" id="UP000054776">
    <property type="component" value="Unassembled WGS sequence"/>
</dbReference>
<keyword evidence="4" id="KW-0862">Zinc</keyword>
<reference evidence="9 10" key="1">
    <citation type="submission" date="2015-01" db="EMBL/GenBank/DDBJ databases">
        <title>Evolution of Trichinella species and genotypes.</title>
        <authorList>
            <person name="Korhonen P.K."/>
            <person name="Edoardo P."/>
            <person name="Giuseppe L.R."/>
            <person name="Gasser R.B."/>
        </authorList>
    </citation>
    <scope>NUCLEOTIDE SEQUENCE [LARGE SCALE GENOMIC DNA]</scope>
    <source>
        <strain evidence="9">ISS3</strain>
    </source>
</reference>
<evidence type="ECO:0000256" key="2">
    <source>
        <dbReference type="ARBA" id="ARBA00022737"/>
    </source>
</evidence>
<dbReference type="InterPro" id="IPR013783">
    <property type="entry name" value="Ig-like_fold"/>
</dbReference>
<dbReference type="InterPro" id="IPR001258">
    <property type="entry name" value="NHL_repeat"/>
</dbReference>
<sequence length="1077" mass="120838">MMMKFEGIDEWKTDSRRPFRSAVILSDILGKYLVIYVFPVSNVYYYSFLCQLVGQVTSSNGMTSDFSACRQGGVRTPLSFRHAMDTCVRCGRPATVVASLKQLNCAHLICAGCAHVRGLGACPLCMPLKEGSYEMLACRLSNSTTSADASGRSSVVSQQQQQQQQQLFNNDQLCPATSSPAVSRFYAPVQDTSLPPVDLKLQRKSYIIIILSFQLQACTADSHSGSFLPTTTITTTSAVPQTQFSGYRIPTALPRPNCSGCMGGVRAIAKCEDCQEFLCADCANCHHRTVGVKPHRILDLFSNSVHNYNSSDFNYHTNSQQQQQQCALTRMSQLSLCNGMNDHGISLCNVHLTDYTHIFCDGCLTFICPKCAVDHHGHGLRTTGGSLISPANEMDVKNTRRLLNSGHMHLKLVTDSLDSVNRMGNRLESRVTGLVKDIQTISQTLINALEERRLKWLEQLQSWRVLRMGKLSMCEEHLRHYRDRIQIAVAKLENLGSLNTADSDLWHHELEECIRTFPYELMPHEDDNLAFLSPKPFILMTIQQAGGLKTNASPIHSVVYGENGRQCVKGIEKPEGCDNVNETGERYLYVYICVYMDVRMLYMYILKLEIGQREDCMSTAVVTDKQLFVPGTRTCRCESRFTRFPLRKLSLLRIRSPLQGKFELSFINFTMRPSFKSTIKEDLGAIEEGKIYANVMYMVETIDYFNQPLRVGGDLVSGVVQQPNGVFEYMQVVDRNDGKYTCTFTPRMEGEHLVSLFVRGQAMPNCPLKLSVNGGRSYLTVSGRYPTNRFCSQGSGDGQLYRPWGIACDKLNRIIVADRTNHRIQIFDSEGRFLTKFGCQGCRDGQFDRPAGVAVTSSNDIVVVDKDNHRVQVFTSNGLFKLKFGEKGRDVGQFNYPWGVAVSPDDIIAVSDTRNHRVQLFTANGLFWRKFGYEQALYYKQFDSPRGVAFGPDGRRLFCTDFNNHRLVVYDLAAGRVTMHGVEGDAEAHFRRPQGIDVDTQGNLFVADSRNNRIQIFSPQMNFIASIDCGRGTSIANGTANQHHHGRPFMDTPTDVCVSPDGKVYVVDFGNNRILVF</sequence>
<evidence type="ECO:0000313" key="9">
    <source>
        <dbReference type="EMBL" id="KRY37169.1"/>
    </source>
</evidence>
<dbReference type="InterPro" id="IPR050952">
    <property type="entry name" value="TRIM-NHL_E3_ligases"/>
</dbReference>
<name>A0A0V1BJR3_TRISP</name>
<organism evidence="9 10">
    <name type="scientific">Trichinella spiralis</name>
    <name type="common">Trichina worm</name>
    <dbReference type="NCBI Taxonomy" id="6334"/>
    <lineage>
        <taxon>Eukaryota</taxon>
        <taxon>Metazoa</taxon>
        <taxon>Ecdysozoa</taxon>
        <taxon>Nematoda</taxon>
        <taxon>Enoplea</taxon>
        <taxon>Dorylaimia</taxon>
        <taxon>Trichinellida</taxon>
        <taxon>Trichinellidae</taxon>
        <taxon>Trichinella</taxon>
    </lineage>
</organism>
<dbReference type="FunFam" id="2.120.10.30:FF:000013">
    <property type="entry name" value="E3 ubiquitin-protein ligase TRIM71"/>
    <property type="match status" value="1"/>
</dbReference>
<dbReference type="Gene3D" id="2.60.40.10">
    <property type="entry name" value="Immunoglobulins"/>
    <property type="match status" value="1"/>
</dbReference>
<evidence type="ECO:0000313" key="10">
    <source>
        <dbReference type="Proteomes" id="UP000054776"/>
    </source>
</evidence>
<dbReference type="GO" id="GO:0000209">
    <property type="term" value="P:protein polyubiquitination"/>
    <property type="evidence" value="ECO:0007669"/>
    <property type="project" value="TreeGrafter"/>
</dbReference>
<comment type="caution">
    <text evidence="9">The sequence shown here is derived from an EMBL/GenBank/DDBJ whole genome shotgun (WGS) entry which is preliminary data.</text>
</comment>
<dbReference type="AlphaFoldDB" id="A0A0V1BJR3"/>
<evidence type="ECO:0000259" key="8">
    <source>
        <dbReference type="PROSITE" id="PS50119"/>
    </source>
</evidence>
<dbReference type="GO" id="GO:0008270">
    <property type="term" value="F:zinc ion binding"/>
    <property type="evidence" value="ECO:0007669"/>
    <property type="project" value="UniProtKB-KW"/>
</dbReference>
<keyword evidence="2" id="KW-0677">Repeat</keyword>
<dbReference type="InterPro" id="IPR001298">
    <property type="entry name" value="Filamin/ABP280_rpt"/>
</dbReference>
<dbReference type="PANTHER" id="PTHR24104:SF48">
    <property type="entry name" value="PROTEIN WECH"/>
    <property type="match status" value="1"/>
</dbReference>
<dbReference type="GO" id="GO:0061630">
    <property type="term" value="F:ubiquitin protein ligase activity"/>
    <property type="evidence" value="ECO:0007669"/>
    <property type="project" value="TreeGrafter"/>
</dbReference>
<dbReference type="InterPro" id="IPR013658">
    <property type="entry name" value="SGL"/>
</dbReference>
<evidence type="ECO:0000256" key="1">
    <source>
        <dbReference type="ARBA" id="ARBA00022723"/>
    </source>
</evidence>
<dbReference type="GO" id="GO:0043161">
    <property type="term" value="P:proteasome-mediated ubiquitin-dependent protein catabolic process"/>
    <property type="evidence" value="ECO:0007669"/>
    <property type="project" value="TreeGrafter"/>
</dbReference>
<dbReference type="PROSITE" id="PS51125">
    <property type="entry name" value="NHL"/>
    <property type="match status" value="5"/>
</dbReference>
<dbReference type="Gene3D" id="2.120.10.30">
    <property type="entry name" value="TolB, C-terminal domain"/>
    <property type="match status" value="3"/>
</dbReference>
<dbReference type="PROSITE" id="PS50119">
    <property type="entry name" value="ZF_BBOX"/>
    <property type="match status" value="1"/>
</dbReference>
<feature type="repeat" description="Filamin" evidence="6">
    <location>
        <begin position="685"/>
        <end position="772"/>
    </location>
</feature>
<dbReference type="GO" id="GO:0000932">
    <property type="term" value="C:P-body"/>
    <property type="evidence" value="ECO:0007669"/>
    <property type="project" value="UniProtKB-SubCell"/>
</dbReference>
<dbReference type="OrthoDB" id="342730at2759"/>
<feature type="domain" description="B box-type" evidence="8">
    <location>
        <begin position="343"/>
        <end position="383"/>
    </location>
</feature>
<dbReference type="CDD" id="cd14954">
    <property type="entry name" value="NHL_TRIM71_like"/>
    <property type="match status" value="1"/>
</dbReference>
<dbReference type="InParanoid" id="A0A0V1BJR3"/>
<feature type="repeat" description="NHL" evidence="7">
    <location>
        <begin position="1053"/>
        <end position="1077"/>
    </location>
</feature>
<evidence type="ECO:0000256" key="3">
    <source>
        <dbReference type="ARBA" id="ARBA00022771"/>
    </source>
</evidence>
<dbReference type="InterPro" id="IPR014756">
    <property type="entry name" value="Ig_E-set"/>
</dbReference>
<evidence type="ECO:0000256" key="4">
    <source>
        <dbReference type="ARBA" id="ARBA00022833"/>
    </source>
</evidence>
<keyword evidence="1" id="KW-0479">Metal-binding</keyword>
<dbReference type="Pfam" id="PF01436">
    <property type="entry name" value="NHL"/>
    <property type="match status" value="3"/>
</dbReference>
<dbReference type="PROSITE" id="PS50194">
    <property type="entry name" value="FILAMIN_REPEAT"/>
    <property type="match status" value="1"/>
</dbReference>
<evidence type="ECO:0000256" key="6">
    <source>
        <dbReference type="PROSITE-ProRule" id="PRU00087"/>
    </source>
</evidence>
<keyword evidence="10" id="KW-1185">Reference proteome</keyword>
<gene>
    <name evidence="9" type="primary">trim71</name>
    <name evidence="9" type="ORF">T01_5980</name>
</gene>
<evidence type="ECO:0000256" key="7">
    <source>
        <dbReference type="PROSITE-ProRule" id="PRU00504"/>
    </source>
</evidence>
<dbReference type="PROSITE" id="PS00518">
    <property type="entry name" value="ZF_RING_1"/>
    <property type="match status" value="1"/>
</dbReference>
<dbReference type="SUPFAM" id="SSF101898">
    <property type="entry name" value="NHL repeat"/>
    <property type="match status" value="1"/>
</dbReference>
<dbReference type="InterPro" id="IPR000315">
    <property type="entry name" value="Znf_B-box"/>
</dbReference>
<dbReference type="GO" id="GO:0003723">
    <property type="term" value="F:RNA binding"/>
    <property type="evidence" value="ECO:0007669"/>
    <property type="project" value="UniProtKB-KW"/>
</dbReference>
<dbReference type="PANTHER" id="PTHR24104">
    <property type="entry name" value="E3 UBIQUITIN-PROTEIN LIGASE NHLRC1-RELATED"/>
    <property type="match status" value="1"/>
</dbReference>